<evidence type="ECO:0000256" key="9">
    <source>
        <dbReference type="RuleBase" id="RU004175"/>
    </source>
</evidence>
<evidence type="ECO:0000256" key="6">
    <source>
        <dbReference type="PIRSR" id="PIRSR000099-1"/>
    </source>
</evidence>
<feature type="active site" description="Proton acceptor" evidence="6">
    <location>
        <position position="313"/>
    </location>
</feature>
<reference evidence="10" key="1">
    <citation type="submission" date="2022-11" db="EMBL/GenBank/DDBJ databases">
        <title>Genomic comparisons reveal selection pressure and functional variation between nutritional endosymbionts of cave-adapted and epigean Hawaiian planthoppers.</title>
        <authorList>
            <person name="Gossett J.M."/>
            <person name="Porter M.L."/>
            <person name="Vasquez Y."/>
            <person name="Bennett G.M."/>
            <person name="Chong R.A."/>
        </authorList>
    </citation>
    <scope>NUCLEOTIDE SEQUENCE</scope>
    <source>
        <strain evidence="10">OPOL2</strain>
    </source>
</reference>
<dbReference type="InterPro" id="IPR022695">
    <property type="entry name" value="Histidinol_DH_monofunct"/>
</dbReference>
<dbReference type="AlphaFoldDB" id="A0AAX3N922"/>
<dbReference type="NCBIfam" id="TIGR00069">
    <property type="entry name" value="hisD"/>
    <property type="match status" value="1"/>
</dbReference>
<feature type="binding site" evidence="7">
    <location>
        <position position="227"/>
    </location>
    <ligand>
        <name>substrate</name>
    </ligand>
</feature>
<dbReference type="PRINTS" id="PR00083">
    <property type="entry name" value="HOLDHDRGNASE"/>
</dbReference>
<feature type="binding site" evidence="7">
    <location>
        <position position="249"/>
    </location>
    <ligand>
        <name>substrate</name>
    </ligand>
</feature>
<dbReference type="EC" id="1.1.1.23" evidence="10"/>
<feature type="binding site" evidence="8">
    <location>
        <position position="252"/>
    </location>
    <ligand>
        <name>Zn(2+)</name>
        <dbReference type="ChEBI" id="CHEBI:29105"/>
    </ligand>
</feature>
<evidence type="ECO:0000256" key="4">
    <source>
        <dbReference type="ARBA" id="ARBA00023002"/>
    </source>
</evidence>
<dbReference type="Gene3D" id="1.20.5.1300">
    <property type="match status" value="1"/>
</dbReference>
<feature type="binding site" evidence="8">
    <location>
        <position position="403"/>
    </location>
    <ligand>
        <name>Zn(2+)</name>
        <dbReference type="ChEBI" id="CHEBI:29105"/>
    </ligand>
</feature>
<dbReference type="GO" id="GO:0051287">
    <property type="term" value="F:NAD binding"/>
    <property type="evidence" value="ECO:0007669"/>
    <property type="project" value="InterPro"/>
</dbReference>
<feature type="binding site" evidence="7">
    <location>
        <position position="252"/>
    </location>
    <ligand>
        <name>substrate</name>
    </ligand>
</feature>
<evidence type="ECO:0000256" key="1">
    <source>
        <dbReference type="ARBA" id="ARBA00010178"/>
    </source>
</evidence>
<keyword evidence="2 8" id="KW-0479">Metal-binding</keyword>
<dbReference type="GO" id="GO:0005829">
    <property type="term" value="C:cytosol"/>
    <property type="evidence" value="ECO:0007669"/>
    <property type="project" value="TreeGrafter"/>
</dbReference>
<feature type="binding site" evidence="8">
    <location>
        <position position="346"/>
    </location>
    <ligand>
        <name>Zn(2+)</name>
        <dbReference type="ChEBI" id="CHEBI:29105"/>
    </ligand>
</feature>
<dbReference type="FunFam" id="3.40.50.1980:FF:000001">
    <property type="entry name" value="Histidinol dehydrogenase"/>
    <property type="match status" value="1"/>
</dbReference>
<evidence type="ECO:0000256" key="2">
    <source>
        <dbReference type="ARBA" id="ARBA00022723"/>
    </source>
</evidence>
<evidence type="ECO:0000256" key="3">
    <source>
        <dbReference type="ARBA" id="ARBA00022833"/>
    </source>
</evidence>
<comment type="similarity">
    <text evidence="1 5 9">Belongs to the histidinol dehydrogenase family.</text>
</comment>
<protein>
    <submittedName>
        <fullName evidence="10">Histidinol dehydrogenase</fullName>
        <ecNumber evidence="10">1.1.1.23</ecNumber>
    </submittedName>
</protein>
<dbReference type="PANTHER" id="PTHR21256">
    <property type="entry name" value="HISTIDINOL DEHYDROGENASE HDH"/>
    <property type="match status" value="1"/>
</dbReference>
<dbReference type="CDD" id="cd06572">
    <property type="entry name" value="Histidinol_dh"/>
    <property type="match status" value="1"/>
</dbReference>
<dbReference type="PIRSF" id="PIRSF000099">
    <property type="entry name" value="Histidinol_dh"/>
    <property type="match status" value="1"/>
</dbReference>
<evidence type="ECO:0000256" key="5">
    <source>
        <dbReference type="PIRNR" id="PIRNR000099"/>
    </source>
</evidence>
<dbReference type="Pfam" id="PF00815">
    <property type="entry name" value="Histidinol_dh"/>
    <property type="match status" value="1"/>
</dbReference>
<dbReference type="GO" id="GO:0046872">
    <property type="term" value="F:metal ion binding"/>
    <property type="evidence" value="ECO:0007669"/>
    <property type="project" value="UniProtKB-KW"/>
</dbReference>
<proteinExistence type="inferred from homology"/>
<dbReference type="SUPFAM" id="SSF53720">
    <property type="entry name" value="ALDH-like"/>
    <property type="match status" value="1"/>
</dbReference>
<dbReference type="Gene3D" id="3.40.50.1980">
    <property type="entry name" value="Nitrogenase molybdenum iron protein domain"/>
    <property type="match status" value="2"/>
</dbReference>
<feature type="binding site" evidence="7">
    <location>
        <position position="403"/>
    </location>
    <ligand>
        <name>substrate</name>
    </ligand>
</feature>
<gene>
    <name evidence="10" type="primary">hisD</name>
    <name evidence="10" type="ORF">ONB67_00220</name>
</gene>
<name>A0AAX3N922_9PROT</name>
<organism evidence="10 11">
    <name type="scientific">Candidatus Vidania fulgoroideorum</name>
    <dbReference type="NCBI Taxonomy" id="881286"/>
    <lineage>
        <taxon>Bacteria</taxon>
        <taxon>Pseudomonadati</taxon>
        <taxon>Pseudomonadota</taxon>
        <taxon>Betaproteobacteria</taxon>
        <taxon>Candidatus Vidania</taxon>
    </lineage>
</organism>
<feature type="binding site" evidence="7">
    <location>
        <position position="346"/>
    </location>
    <ligand>
        <name>substrate</name>
    </ligand>
</feature>
<feature type="binding site" evidence="7">
    <location>
        <position position="398"/>
    </location>
    <ligand>
        <name>substrate</name>
    </ligand>
</feature>
<dbReference type="InterPro" id="IPR016161">
    <property type="entry name" value="Ald_DH/histidinol_DH"/>
</dbReference>
<evidence type="ECO:0000256" key="7">
    <source>
        <dbReference type="PIRSR" id="PIRSR000099-3"/>
    </source>
</evidence>
<dbReference type="EMBL" id="CP110500">
    <property type="protein sequence ID" value="WDI79285.1"/>
    <property type="molecule type" value="Genomic_DNA"/>
</dbReference>
<keyword evidence="3 8" id="KW-0862">Zinc</keyword>
<evidence type="ECO:0000313" key="10">
    <source>
        <dbReference type="EMBL" id="WDI79285.1"/>
    </source>
</evidence>
<dbReference type="Proteomes" id="UP001222373">
    <property type="component" value="Chromosome"/>
</dbReference>
<dbReference type="InterPro" id="IPR012131">
    <property type="entry name" value="Hstdl_DH"/>
</dbReference>
<feature type="binding site" evidence="8">
    <location>
        <position position="249"/>
    </location>
    <ligand>
        <name>Zn(2+)</name>
        <dbReference type="ChEBI" id="CHEBI:29105"/>
    </ligand>
</feature>
<comment type="cofactor">
    <cofactor evidence="8">
        <name>Zn(2+)</name>
        <dbReference type="ChEBI" id="CHEBI:29105"/>
    </cofactor>
    <text evidence="8">Binds 1 zinc ion per subunit.</text>
</comment>
<dbReference type="GO" id="GO:0000105">
    <property type="term" value="P:L-histidine biosynthetic process"/>
    <property type="evidence" value="ECO:0007669"/>
    <property type="project" value="InterPro"/>
</dbReference>
<accession>A0AAX3N922</accession>
<feature type="active site" description="Proton acceptor" evidence="6">
    <location>
        <position position="312"/>
    </location>
</feature>
<dbReference type="PANTHER" id="PTHR21256:SF2">
    <property type="entry name" value="HISTIDINE BIOSYNTHESIS TRIFUNCTIONAL PROTEIN"/>
    <property type="match status" value="1"/>
</dbReference>
<keyword evidence="4 5" id="KW-0560">Oxidoreductase</keyword>
<sequence length="415" mass="47576">MKIISLKKFLKKIFFKKKICDNKVLKIINKVYNFGDKALLKFSNKYDGIKKKNLILNIKNINTKFLKKSIKKSIKNLKNRIFIYHLEQKKKTVFKNWFFKDKYFDILGQKISTINKIGIYVPGGRAIYPSSLLMSAVPAIIAGVKKIYIISPIKNVENYLPLIYTAKILNIKKIYRIGGAHAIAAFALGTETIKPVDKIVGPGNYYVSNAKKTLFGNVGIDMYAGPTELMILCDKNSITKYIVFDSLAQMEHDPKSKVIIISNNILKLIKIIKTLKKKSIKENMLYSYKNINFVYIKNLKKMFVAVNKYAPEHLEIFIKNSNKYLNYIRNSGSVFLGNKTTECLGDYAAGCNHILPTNFCSRFSSPLGVNDFLKFTNVTKVKIKKKIFNICYKIANIEKLKLHAKSLKIRLNEIK</sequence>
<evidence type="ECO:0000256" key="8">
    <source>
        <dbReference type="PIRSR" id="PIRSR000099-4"/>
    </source>
</evidence>
<evidence type="ECO:0000313" key="11">
    <source>
        <dbReference type="Proteomes" id="UP001222373"/>
    </source>
</evidence>
<dbReference type="GO" id="GO:0004399">
    <property type="term" value="F:histidinol dehydrogenase activity"/>
    <property type="evidence" value="ECO:0007669"/>
    <property type="project" value="UniProtKB-EC"/>
</dbReference>
<feature type="binding site" evidence="7">
    <location>
        <position position="313"/>
    </location>
    <ligand>
        <name>substrate</name>
    </ligand>
</feature>